<dbReference type="EMBL" id="KR052480">
    <property type="protein sequence ID" value="AKF12904.1"/>
    <property type="molecule type" value="Genomic_DNA"/>
</dbReference>
<keyword evidence="1" id="KW-0472">Membrane</keyword>
<keyword evidence="3" id="KW-1185">Reference proteome</keyword>
<organism evidence="2 3">
    <name type="scientific">Sinorhizobium phage phiM7</name>
    <dbReference type="NCBI Taxonomy" id="1647403"/>
    <lineage>
        <taxon>Viruses</taxon>
        <taxon>Duplodnaviria</taxon>
        <taxon>Heunggongvirae</taxon>
        <taxon>Uroviricota</taxon>
        <taxon>Caudoviricetes</taxon>
        <taxon>Emdodecavirus</taxon>
        <taxon>Emdodecavirus M7</taxon>
    </lineage>
</organism>
<reference evidence="2 3" key="1">
    <citation type="submission" date="2015-04" db="EMBL/GenBank/DDBJ databases">
        <authorList>
            <person name="Schouten J.T."/>
            <person name="Crockett J.T."/>
            <person name="Hodson T.S."/>
            <person name="Hyde J.R."/>
            <person name="Smith T.A."/>
            <person name="Merrill B.D."/>
            <person name="Crook M.B."/>
            <person name="Griffitts J.S."/>
            <person name="Burnett S.H."/>
            <person name="Grose J.H."/>
            <person name="Breakwell D.P."/>
        </authorList>
    </citation>
    <scope>NUCLEOTIDE SEQUENCE [LARGE SCALE GENOMIC DNA]</scope>
</reference>
<keyword evidence="1" id="KW-1133">Transmembrane helix</keyword>
<keyword evidence="1" id="KW-0812">Transmembrane</keyword>
<name>A0A0F6YQQ0_9CAUD</name>
<gene>
    <name evidence="2" type="ORF">PHIM7_359</name>
</gene>
<proteinExistence type="predicted"/>
<dbReference type="Proteomes" id="UP000221947">
    <property type="component" value="Segment"/>
</dbReference>
<evidence type="ECO:0000313" key="3">
    <source>
        <dbReference type="Proteomes" id="UP000221947"/>
    </source>
</evidence>
<feature type="transmembrane region" description="Helical" evidence="1">
    <location>
        <begin position="6"/>
        <end position="21"/>
    </location>
</feature>
<evidence type="ECO:0000313" key="2">
    <source>
        <dbReference type="EMBL" id="AKF12904.1"/>
    </source>
</evidence>
<feature type="transmembrane region" description="Helical" evidence="1">
    <location>
        <begin position="28"/>
        <end position="49"/>
    </location>
</feature>
<evidence type="ECO:0000256" key="1">
    <source>
        <dbReference type="SAM" id="Phobius"/>
    </source>
</evidence>
<feature type="transmembrane region" description="Helical" evidence="1">
    <location>
        <begin position="351"/>
        <end position="371"/>
    </location>
</feature>
<accession>A0A0F6YQQ0</accession>
<protein>
    <submittedName>
        <fullName evidence="2">Uncharacterized protein</fullName>
    </submittedName>
</protein>
<sequence length="381" mass="44335">MNAIWVVFMIAAVVLSVIKLTSKMNPHFYGMGMLGMFAATLFVLFMSIFDFSASDVELWNGEISDKRATTQQCPYGWQRFQDGFCTEYRTREVYDGQTCTGSGKDRRCVSNYHTEYKYKFDWERRYFIYAENLKKSSWEVPRIDAQGTQAPPRFQSVKIGDPASIKNRYSNWVRAASDSIFHDDGNLEEKYKELIPEYPIEIYDFFKVDRIVTVGVTIPDIKKYNLRLSEALKQLGPKRQMNAVIVVVDASKIQNAEYAHAVRRAWKGFKKNDAVVFLGIKDNSIYWAEVLSWSKASIFDVELRDKILGERDKPLDLNNVISYIETIGMKNYERRSMEEFEFLKEELRTPLWLIFLAVIANSIALFVTVIISRKENYSYAR</sequence>